<reference evidence="3" key="1">
    <citation type="submission" date="2018-06" db="EMBL/GenBank/DDBJ databases">
        <title>Aestuariibacter litoralis strain KCTC 52945T.</title>
        <authorList>
            <person name="Li X."/>
            <person name="Salam N."/>
            <person name="Li J.-L."/>
            <person name="Chen Y.-M."/>
            <person name="Yang Z.-W."/>
            <person name="Zhang L.-Y."/>
            <person name="Han M.-X."/>
            <person name="Xiao M."/>
            <person name="Li W.-J."/>
        </authorList>
    </citation>
    <scope>NUCLEOTIDE SEQUENCE [LARGE SCALE GENOMIC DNA]</scope>
    <source>
        <strain evidence="3">KCTC 52945</strain>
    </source>
</reference>
<feature type="transmembrane region" description="Helical" evidence="1">
    <location>
        <begin position="73"/>
        <end position="90"/>
    </location>
</feature>
<keyword evidence="1" id="KW-1133">Transmembrane helix</keyword>
<gene>
    <name evidence="2" type="ORF">DK847_19580</name>
</gene>
<keyword evidence="1" id="KW-0472">Membrane</keyword>
<evidence type="ECO:0000256" key="1">
    <source>
        <dbReference type="SAM" id="Phobius"/>
    </source>
</evidence>
<evidence type="ECO:0000313" key="2">
    <source>
        <dbReference type="EMBL" id="PZF75201.1"/>
    </source>
</evidence>
<dbReference type="RefSeq" id="WP_111200233.1">
    <property type="nucleotide sequence ID" value="NZ_QKVK01000014.1"/>
</dbReference>
<dbReference type="AlphaFoldDB" id="A0A2W2AIU5"/>
<evidence type="ECO:0000313" key="3">
    <source>
        <dbReference type="Proteomes" id="UP000248795"/>
    </source>
</evidence>
<proteinExistence type="predicted"/>
<dbReference type="EMBL" id="QKVK01000014">
    <property type="protein sequence ID" value="PZF75201.1"/>
    <property type="molecule type" value="Genomic_DNA"/>
</dbReference>
<feature type="transmembrane region" description="Helical" evidence="1">
    <location>
        <begin position="97"/>
        <end position="118"/>
    </location>
</feature>
<name>A0A2W2AIU5_9HYPH</name>
<dbReference type="Proteomes" id="UP000248795">
    <property type="component" value="Unassembled WGS sequence"/>
</dbReference>
<keyword evidence="3" id="KW-1185">Reference proteome</keyword>
<protein>
    <submittedName>
        <fullName evidence="2">Uncharacterized protein</fullName>
    </submittedName>
</protein>
<organism evidence="2 3">
    <name type="scientific">Aestuariivirga litoralis</name>
    <dbReference type="NCBI Taxonomy" id="2650924"/>
    <lineage>
        <taxon>Bacteria</taxon>
        <taxon>Pseudomonadati</taxon>
        <taxon>Pseudomonadota</taxon>
        <taxon>Alphaproteobacteria</taxon>
        <taxon>Hyphomicrobiales</taxon>
        <taxon>Aestuariivirgaceae</taxon>
        <taxon>Aestuariivirga</taxon>
    </lineage>
</organism>
<accession>A0A2W2AIU5</accession>
<sequence length="177" mass="19688">MARPQIRPSIFIALQNGLASLLFLALLGAETVRRLLYHHPQSELLWQFSTLANRTVMPVLRYCEQLLPDPDRLMLGLAAGVVIPLLAWWTRYWFATALAGHVLLGGLVVITYSVFSRGNLALATLDLPEELATLHPGLAGYVLLALTLFVLVMCIADHVAFLRYLASLRKHFGGRSR</sequence>
<feature type="transmembrane region" description="Helical" evidence="1">
    <location>
        <begin position="138"/>
        <end position="166"/>
    </location>
</feature>
<keyword evidence="1" id="KW-0812">Transmembrane</keyword>
<comment type="caution">
    <text evidence="2">The sequence shown here is derived from an EMBL/GenBank/DDBJ whole genome shotgun (WGS) entry which is preliminary data.</text>
</comment>